<reference evidence="3" key="1">
    <citation type="submission" date="2020-08" db="EMBL/GenBank/DDBJ databases">
        <title>Genome sequencing and assembly of the red palm weevil Rhynchophorus ferrugineus.</title>
        <authorList>
            <person name="Dias G.B."/>
            <person name="Bergman C.M."/>
            <person name="Manee M."/>
        </authorList>
    </citation>
    <scope>NUCLEOTIDE SEQUENCE</scope>
    <source>
        <strain evidence="3">AA-2017</strain>
        <tissue evidence="3">Whole larva</tissue>
    </source>
</reference>
<protein>
    <recommendedName>
        <fullName evidence="5">15-hydroxyprostaglandin dehydrogenase</fullName>
    </recommendedName>
</protein>
<accession>A0A834M2M0</accession>
<keyword evidence="2" id="KW-0560">Oxidoreductase</keyword>
<dbReference type="Pfam" id="PF00106">
    <property type="entry name" value="adh_short"/>
    <property type="match status" value="1"/>
</dbReference>
<evidence type="ECO:0000256" key="2">
    <source>
        <dbReference type="ARBA" id="ARBA00023002"/>
    </source>
</evidence>
<evidence type="ECO:0008006" key="5">
    <source>
        <dbReference type="Google" id="ProtNLM"/>
    </source>
</evidence>
<gene>
    <name evidence="3" type="ORF">GWI33_004102</name>
</gene>
<dbReference type="AlphaFoldDB" id="A0A834M2M0"/>
<evidence type="ECO:0000313" key="3">
    <source>
        <dbReference type="EMBL" id="KAF7262799.1"/>
    </source>
</evidence>
<evidence type="ECO:0000313" key="4">
    <source>
        <dbReference type="Proteomes" id="UP000625711"/>
    </source>
</evidence>
<dbReference type="Proteomes" id="UP000625711">
    <property type="component" value="Unassembled WGS sequence"/>
</dbReference>
<keyword evidence="4" id="KW-1185">Reference proteome</keyword>
<dbReference type="SUPFAM" id="SSF51735">
    <property type="entry name" value="NAD(P)-binding Rossmann-fold domains"/>
    <property type="match status" value="1"/>
</dbReference>
<comment type="caution">
    <text evidence="3">The sequence shown here is derived from an EMBL/GenBank/DDBJ whole genome shotgun (WGS) entry which is preliminary data.</text>
</comment>
<proteinExistence type="inferred from homology"/>
<sequence length="225" mass="25460">MPLFDVANKVALITGAASGLGFRYAVKLLEEGARGVTLADIDKVAAAEALEHIQKAFGINKAIFVYCDVQRKSDLEEAFVKTIPEIPEYRYPNQQCWNIERSCLREGNCHQRQWGSLWRDPRTGQIHTPVQVGPRGSHRVCPGVTDTPLIQLMSGRNLGSVYQECLKILTNYPIQAPEHMANRMIQIIKSAPSGTMWIVEDNSLPFKFLLPNYQKMKRVYLDEDQ</sequence>
<dbReference type="InterPro" id="IPR036291">
    <property type="entry name" value="NAD(P)-bd_dom_sf"/>
</dbReference>
<dbReference type="GO" id="GO:0016616">
    <property type="term" value="F:oxidoreductase activity, acting on the CH-OH group of donors, NAD or NADP as acceptor"/>
    <property type="evidence" value="ECO:0007669"/>
    <property type="project" value="TreeGrafter"/>
</dbReference>
<dbReference type="PANTHER" id="PTHR44229">
    <property type="entry name" value="15-HYDROXYPROSTAGLANDIN DEHYDROGENASE [NAD(+)]"/>
    <property type="match status" value="1"/>
</dbReference>
<dbReference type="EMBL" id="JAACXV010023931">
    <property type="protein sequence ID" value="KAF7262799.1"/>
    <property type="molecule type" value="Genomic_DNA"/>
</dbReference>
<organism evidence="3 4">
    <name type="scientific">Rhynchophorus ferrugineus</name>
    <name type="common">Red palm weevil</name>
    <name type="synonym">Curculio ferrugineus</name>
    <dbReference type="NCBI Taxonomy" id="354439"/>
    <lineage>
        <taxon>Eukaryota</taxon>
        <taxon>Metazoa</taxon>
        <taxon>Ecdysozoa</taxon>
        <taxon>Arthropoda</taxon>
        <taxon>Hexapoda</taxon>
        <taxon>Insecta</taxon>
        <taxon>Pterygota</taxon>
        <taxon>Neoptera</taxon>
        <taxon>Endopterygota</taxon>
        <taxon>Coleoptera</taxon>
        <taxon>Polyphaga</taxon>
        <taxon>Cucujiformia</taxon>
        <taxon>Curculionidae</taxon>
        <taxon>Dryophthorinae</taxon>
        <taxon>Rhynchophorus</taxon>
    </lineage>
</organism>
<dbReference type="Gene3D" id="3.40.50.720">
    <property type="entry name" value="NAD(P)-binding Rossmann-like Domain"/>
    <property type="match status" value="1"/>
</dbReference>
<evidence type="ECO:0000256" key="1">
    <source>
        <dbReference type="ARBA" id="ARBA00006484"/>
    </source>
</evidence>
<dbReference type="OrthoDB" id="417891at2759"/>
<name>A0A834M2M0_RHYFE</name>
<dbReference type="GO" id="GO:0005737">
    <property type="term" value="C:cytoplasm"/>
    <property type="evidence" value="ECO:0007669"/>
    <property type="project" value="TreeGrafter"/>
</dbReference>
<dbReference type="InterPro" id="IPR002347">
    <property type="entry name" value="SDR_fam"/>
</dbReference>
<comment type="similarity">
    <text evidence="1">Belongs to the short-chain dehydrogenases/reductases (SDR) family.</text>
</comment>
<dbReference type="PANTHER" id="PTHR44229:SF8">
    <property type="entry name" value="ALCOHOL DEHYDROGENASE-RELATED"/>
    <property type="match status" value="1"/>
</dbReference>